<dbReference type="Proteomes" id="UP000659047">
    <property type="component" value="Unassembled WGS sequence"/>
</dbReference>
<sequence length="272" mass="30853">MNASSKLTPEALIARYFPAAQAAGTVSTVQGLSGGSIRIACGDRIYAARRSLPQAPPGVSLARQYRALKQRLPGTGPTPRLLAGGWLVTDWLHGRPCAEAVNINDLAALLRHLHAQRRFGWRISLPSLLTFYWQAAAPERRSRFWLSMLKRLHQQGEPAALKLAPLHMDVHGDNLIQTPDGLRLIDWEYAGDGDIALELAATGMGEALTQAYAERTRYSAAALARQVRRWQPWVQALMASWYEWRWQQTRQRQFIQLADDAWRRLRFMEYER</sequence>
<comment type="caution">
    <text evidence="2">The sequence shown here is derived from an EMBL/GenBank/DDBJ whole genome shotgun (WGS) entry which is preliminary data.</text>
</comment>
<dbReference type="EC" id="2.7.1.89" evidence="2"/>
<dbReference type="SUPFAM" id="SSF56112">
    <property type="entry name" value="Protein kinase-like (PK-like)"/>
    <property type="match status" value="1"/>
</dbReference>
<dbReference type="EMBL" id="JAEPBH010000016">
    <property type="protein sequence ID" value="MBK4715213.1"/>
    <property type="molecule type" value="Genomic_DNA"/>
</dbReference>
<dbReference type="GO" id="GO:0019165">
    <property type="term" value="F:thiamine kinase activity"/>
    <property type="evidence" value="ECO:0007669"/>
    <property type="project" value="UniProtKB-EC"/>
</dbReference>
<dbReference type="RefSeq" id="WP_238713446.1">
    <property type="nucleotide sequence ID" value="NZ_JAEPBH010000016.1"/>
</dbReference>
<dbReference type="NCBIfam" id="NF007620">
    <property type="entry name" value="PRK10271.1"/>
    <property type="match status" value="1"/>
</dbReference>
<keyword evidence="2" id="KW-0418">Kinase</keyword>
<keyword evidence="2" id="KW-0808">Transferase</keyword>
<evidence type="ECO:0000313" key="3">
    <source>
        <dbReference type="Proteomes" id="UP000659047"/>
    </source>
</evidence>
<gene>
    <name evidence="2" type="primary">thiK</name>
    <name evidence="2" type="ORF">JJB97_07705</name>
</gene>
<reference evidence="2" key="1">
    <citation type="submission" date="2021-01" db="EMBL/GenBank/DDBJ databases">
        <title>Intestinitalea alba gen. nov., sp. nov., a novel genus of the family Enterobacteriaceae, isolated from the gut of the plastic-eating mealworm Tenebrio molitor L.</title>
        <authorList>
            <person name="Yang Y."/>
        </authorList>
    </citation>
    <scope>NUCLEOTIDE SEQUENCE</scope>
    <source>
        <strain evidence="2">BIT-L3</strain>
    </source>
</reference>
<feature type="domain" description="Aminoglycoside phosphotransferase" evidence="1">
    <location>
        <begin position="62"/>
        <end position="225"/>
    </location>
</feature>
<accession>A0A8K0V4F9</accession>
<organism evidence="2 3">
    <name type="scientific">Tenebrionibacter intestinalis</name>
    <dbReference type="NCBI Taxonomy" id="2799638"/>
    <lineage>
        <taxon>Bacteria</taxon>
        <taxon>Pseudomonadati</taxon>
        <taxon>Pseudomonadota</taxon>
        <taxon>Gammaproteobacteria</taxon>
        <taxon>Enterobacterales</taxon>
        <taxon>Enterobacteriaceae</taxon>
        <taxon>Tenebrionibacter/Tenebrionicola group</taxon>
        <taxon>Tenebrionibacter</taxon>
    </lineage>
</organism>
<dbReference type="Pfam" id="PF01636">
    <property type="entry name" value="APH"/>
    <property type="match status" value="1"/>
</dbReference>
<dbReference type="InterPro" id="IPR002575">
    <property type="entry name" value="Aminoglycoside_PTrfase"/>
</dbReference>
<dbReference type="AlphaFoldDB" id="A0A8K0V4F9"/>
<name>A0A8K0V4F9_9ENTR</name>
<evidence type="ECO:0000259" key="1">
    <source>
        <dbReference type="Pfam" id="PF01636"/>
    </source>
</evidence>
<dbReference type="InterPro" id="IPR011009">
    <property type="entry name" value="Kinase-like_dom_sf"/>
</dbReference>
<protein>
    <submittedName>
        <fullName evidence="2">Thiamine kinase</fullName>
        <ecNumber evidence="2">2.7.1.89</ecNumber>
    </submittedName>
</protein>
<evidence type="ECO:0000313" key="2">
    <source>
        <dbReference type="EMBL" id="MBK4715213.1"/>
    </source>
</evidence>
<keyword evidence="3" id="KW-1185">Reference proteome</keyword>
<dbReference type="Gene3D" id="3.90.1200.10">
    <property type="match status" value="1"/>
</dbReference>
<proteinExistence type="predicted"/>